<accession>A0AAD5QQM6</accession>
<gene>
    <name evidence="1" type="ORF">KIN20_020165</name>
</gene>
<proteinExistence type="predicted"/>
<comment type="caution">
    <text evidence="1">The sequence shown here is derived from an EMBL/GenBank/DDBJ whole genome shotgun (WGS) entry which is preliminary data.</text>
</comment>
<organism evidence="1 2">
    <name type="scientific">Parelaphostrongylus tenuis</name>
    <name type="common">Meningeal worm</name>
    <dbReference type="NCBI Taxonomy" id="148309"/>
    <lineage>
        <taxon>Eukaryota</taxon>
        <taxon>Metazoa</taxon>
        <taxon>Ecdysozoa</taxon>
        <taxon>Nematoda</taxon>
        <taxon>Chromadorea</taxon>
        <taxon>Rhabditida</taxon>
        <taxon>Rhabditina</taxon>
        <taxon>Rhabditomorpha</taxon>
        <taxon>Strongyloidea</taxon>
        <taxon>Metastrongylidae</taxon>
        <taxon>Parelaphostrongylus</taxon>
    </lineage>
</organism>
<reference evidence="1" key="1">
    <citation type="submission" date="2021-06" db="EMBL/GenBank/DDBJ databases">
        <title>Parelaphostrongylus tenuis whole genome reference sequence.</title>
        <authorList>
            <person name="Garwood T.J."/>
            <person name="Larsen P.A."/>
            <person name="Fountain-Jones N.M."/>
            <person name="Garbe J.R."/>
            <person name="Macchietto M.G."/>
            <person name="Kania S.A."/>
            <person name="Gerhold R.W."/>
            <person name="Richards J.E."/>
            <person name="Wolf T.M."/>
        </authorList>
    </citation>
    <scope>NUCLEOTIDE SEQUENCE</scope>
    <source>
        <strain evidence="1">MNPRO001-30</strain>
        <tissue evidence="1">Meninges</tissue>
    </source>
</reference>
<protein>
    <submittedName>
        <fullName evidence="1">Uncharacterized protein</fullName>
    </submittedName>
</protein>
<dbReference type="Proteomes" id="UP001196413">
    <property type="component" value="Unassembled WGS sequence"/>
</dbReference>
<dbReference type="EMBL" id="JAHQIW010004081">
    <property type="protein sequence ID" value="KAJ1361018.1"/>
    <property type="molecule type" value="Genomic_DNA"/>
</dbReference>
<evidence type="ECO:0000313" key="1">
    <source>
        <dbReference type="EMBL" id="KAJ1361018.1"/>
    </source>
</evidence>
<dbReference type="AlphaFoldDB" id="A0AAD5QQM6"/>
<name>A0AAD5QQM6_PARTN</name>
<sequence length="102" mass="11636">MTARHGLQLQITTKPGLKVVGYTLPTHVWASRFAKRDQTRLKSANFRRRMLQRLAEQSVAKLGVLKGRRRMLQRLAEQSVVELGVCGPTMNRRRNASLPLVE</sequence>
<keyword evidence="2" id="KW-1185">Reference proteome</keyword>
<evidence type="ECO:0000313" key="2">
    <source>
        <dbReference type="Proteomes" id="UP001196413"/>
    </source>
</evidence>